<accession>A0A8J9YU52</accession>
<protein>
    <submittedName>
        <fullName evidence="7">Hypp6409 protein</fullName>
    </submittedName>
</protein>
<evidence type="ECO:0000256" key="5">
    <source>
        <dbReference type="ARBA" id="ARBA00023136"/>
    </source>
</evidence>
<evidence type="ECO:0000313" key="8">
    <source>
        <dbReference type="Proteomes" id="UP000838412"/>
    </source>
</evidence>
<reference evidence="7" key="1">
    <citation type="submission" date="2022-01" db="EMBL/GenBank/DDBJ databases">
        <authorList>
            <person name="Braso-Vives M."/>
        </authorList>
    </citation>
    <scope>NUCLEOTIDE SEQUENCE</scope>
</reference>
<sequence length="290" mass="30938">MAAYDPRAVRGLGWTLVALGSLSVLLGVAADINFGARNAETMAHYVSAPVWSGLLVLTTGILGIFSAKKPTNKCLIVAFMVVGIFVILACGCCIFIAALGIVLNPYIHDCQQYDWTAYYAAQARHEQNATVYEEPYVWHFQTYDCRPAAIGLHAVNIVLALVELVLGFVVSILSCCGLCTMRREAEQVGTADKISLISNTVVYAAGPVPDGAQGNVVIMQGTPGVQGNQPQIFVAQNPGVAGEPAQMYYPAQAPPVYQVDPGVVPGAHEEKKGPTPAESVWKKMATILSR</sequence>
<proteinExistence type="inferred from homology"/>
<dbReference type="EMBL" id="OV696697">
    <property type="protein sequence ID" value="CAH1241744.1"/>
    <property type="molecule type" value="Genomic_DNA"/>
</dbReference>
<keyword evidence="8" id="KW-1185">Reference proteome</keyword>
<feature type="transmembrane region" description="Helical" evidence="6">
    <location>
        <begin position="77"/>
        <end position="103"/>
    </location>
</feature>
<dbReference type="Proteomes" id="UP000838412">
    <property type="component" value="Chromosome 12"/>
</dbReference>
<dbReference type="PANTHER" id="PTHR23320">
    <property type="entry name" value="MEMBRANE-SPANNING 4-DOMAINS SUBFAMILY A MS4A -RELATED"/>
    <property type="match status" value="1"/>
</dbReference>
<evidence type="ECO:0000256" key="6">
    <source>
        <dbReference type="SAM" id="Phobius"/>
    </source>
</evidence>
<comment type="subcellular location">
    <subcellularLocation>
        <location evidence="1">Membrane</location>
        <topology evidence="1">Multi-pass membrane protein</topology>
    </subcellularLocation>
</comment>
<evidence type="ECO:0000256" key="1">
    <source>
        <dbReference type="ARBA" id="ARBA00004141"/>
    </source>
</evidence>
<dbReference type="GO" id="GO:0016020">
    <property type="term" value="C:membrane"/>
    <property type="evidence" value="ECO:0007669"/>
    <property type="project" value="UniProtKB-SubCell"/>
</dbReference>
<dbReference type="InterPro" id="IPR007237">
    <property type="entry name" value="CD20-like"/>
</dbReference>
<keyword evidence="4 6" id="KW-1133">Transmembrane helix</keyword>
<keyword evidence="3 6" id="KW-0812">Transmembrane</keyword>
<evidence type="ECO:0000256" key="2">
    <source>
        <dbReference type="ARBA" id="ARBA00009565"/>
    </source>
</evidence>
<feature type="transmembrane region" description="Helical" evidence="6">
    <location>
        <begin position="42"/>
        <end position="65"/>
    </location>
</feature>
<dbReference type="Pfam" id="PF04103">
    <property type="entry name" value="CD20"/>
    <property type="match status" value="1"/>
</dbReference>
<evidence type="ECO:0000256" key="4">
    <source>
        <dbReference type="ARBA" id="ARBA00022989"/>
    </source>
</evidence>
<name>A0A8J9YU52_BRALA</name>
<organism evidence="7 8">
    <name type="scientific">Branchiostoma lanceolatum</name>
    <name type="common">Common lancelet</name>
    <name type="synonym">Amphioxus lanceolatum</name>
    <dbReference type="NCBI Taxonomy" id="7740"/>
    <lineage>
        <taxon>Eukaryota</taxon>
        <taxon>Metazoa</taxon>
        <taxon>Chordata</taxon>
        <taxon>Cephalochordata</taxon>
        <taxon>Leptocardii</taxon>
        <taxon>Amphioxiformes</taxon>
        <taxon>Branchiostomatidae</taxon>
        <taxon>Branchiostoma</taxon>
    </lineage>
</organism>
<feature type="transmembrane region" description="Helical" evidence="6">
    <location>
        <begin position="157"/>
        <end position="179"/>
    </location>
</feature>
<gene>
    <name evidence="7" type="primary">Hypp6409</name>
    <name evidence="7" type="ORF">BLAG_LOCUS5234</name>
</gene>
<dbReference type="OrthoDB" id="10071434at2759"/>
<keyword evidence="5 6" id="KW-0472">Membrane</keyword>
<comment type="similarity">
    <text evidence="2">Belongs to the MS4A family.</text>
</comment>
<dbReference type="InterPro" id="IPR030417">
    <property type="entry name" value="MS4A"/>
</dbReference>
<evidence type="ECO:0000256" key="3">
    <source>
        <dbReference type="ARBA" id="ARBA00022692"/>
    </source>
</evidence>
<dbReference type="AlphaFoldDB" id="A0A8J9YU52"/>
<dbReference type="PANTHER" id="PTHR23320:SF165">
    <property type="entry name" value="MARVEL DOMAIN-CONTAINING PROTEIN"/>
    <property type="match status" value="1"/>
</dbReference>
<evidence type="ECO:0000313" key="7">
    <source>
        <dbReference type="EMBL" id="CAH1241744.1"/>
    </source>
</evidence>
<feature type="transmembrane region" description="Helical" evidence="6">
    <location>
        <begin position="12"/>
        <end position="30"/>
    </location>
</feature>